<dbReference type="Pfam" id="PF13395">
    <property type="entry name" value="HNH_4"/>
    <property type="match status" value="1"/>
</dbReference>
<dbReference type="PATRIC" id="fig|1335757.3.peg.1080"/>
<accession>U5T791</accession>
<organism evidence="2 3">
    <name type="scientific">Spiribacter curvatus</name>
    <dbReference type="NCBI Taxonomy" id="1335757"/>
    <lineage>
        <taxon>Bacteria</taxon>
        <taxon>Pseudomonadati</taxon>
        <taxon>Pseudomonadota</taxon>
        <taxon>Gammaproteobacteria</taxon>
        <taxon>Chromatiales</taxon>
        <taxon>Ectothiorhodospiraceae</taxon>
        <taxon>Spiribacter</taxon>
    </lineage>
</organism>
<dbReference type="Proteomes" id="UP000017640">
    <property type="component" value="Chromosome"/>
</dbReference>
<keyword evidence="3" id="KW-1185">Reference proteome</keyword>
<dbReference type="RefSeq" id="WP_023366888.1">
    <property type="nucleotide sequence ID" value="NC_022664.1"/>
</dbReference>
<dbReference type="CDD" id="cd02440">
    <property type="entry name" value="AdoMet_MTases"/>
    <property type="match status" value="1"/>
</dbReference>
<evidence type="ECO:0000313" key="2">
    <source>
        <dbReference type="EMBL" id="AGY92082.1"/>
    </source>
</evidence>
<dbReference type="Gene3D" id="1.10.30.50">
    <property type="match status" value="1"/>
</dbReference>
<dbReference type="InterPro" id="IPR003615">
    <property type="entry name" value="HNH_nuc"/>
</dbReference>
<proteinExistence type="predicted"/>
<name>U5T791_9GAMM</name>
<dbReference type="eggNOG" id="COG0500">
    <property type="taxonomic scope" value="Bacteria"/>
</dbReference>
<feature type="domain" description="HNH nuclease" evidence="1">
    <location>
        <begin position="447"/>
        <end position="490"/>
    </location>
</feature>
<dbReference type="HOGENOM" id="CLU_496011_0_0_6"/>
<dbReference type="OrthoDB" id="189743at2"/>
<dbReference type="eggNOG" id="COG1403">
    <property type="taxonomic scope" value="Bacteria"/>
</dbReference>
<reference evidence="2 3" key="1">
    <citation type="journal article" date="2013" name="BMC Genomics">
        <title>Genomes of "Spiribacter", a streamlined, successful halophilic bacterium.</title>
        <authorList>
            <person name="Lopez-Perez M."/>
            <person name="Ghai R."/>
            <person name="Leon M.J."/>
            <person name="Rodriguez-Olmos A."/>
            <person name="Copa-Patino J.L."/>
            <person name="Soliveri J."/>
            <person name="Sanchez-Porro C."/>
            <person name="Ventosa A."/>
            <person name="Rodriguez-Valera F."/>
        </authorList>
    </citation>
    <scope>NUCLEOTIDE SEQUENCE [LARGE SCALE GENOMIC DNA]</scope>
    <source>
        <strain evidence="2 3">UAH-SP71</strain>
    </source>
</reference>
<dbReference type="SUPFAM" id="SSF53335">
    <property type="entry name" value="S-adenosyl-L-methionine-dependent methyltransferases"/>
    <property type="match status" value="1"/>
</dbReference>
<dbReference type="CDD" id="cd00085">
    <property type="entry name" value="HNHc"/>
    <property type="match status" value="1"/>
</dbReference>
<dbReference type="InterPro" id="IPR029063">
    <property type="entry name" value="SAM-dependent_MTases_sf"/>
</dbReference>
<dbReference type="Gene3D" id="3.40.50.150">
    <property type="entry name" value="Vaccinia Virus protein VP39"/>
    <property type="match status" value="1"/>
</dbReference>
<sequence>MADYYSDNADALFERYNALDFEGVHADLLSSLPEVAGAALDVGAGAGRDALALAKRGWEVVAVEPAQRLRGLGEAFTQGYAVQWMDDRLPGLDAVRALSERFNLILVSAVWMHVPPMERERAMRVLSELLAPGGRLCITLRHGPGDSERAFHPVSRAEVEQLARQRALVDITPSGTGGTRPDCQGRDEVTWETVCLQLPDDGTGALPVLRHIIVNDQKSSTYKLGLLRVLTRIADGLPGMVIRRTDQYVTVPLGLVGLYWLRLYKPLVIDCQLPQTQGNTGYGFAKDPFYALRHLSAFDLCVGQAFDSHTGKLLLAAIRDACQNIRQMPVRYTTWPGSTDPLFIAEPATTRLRNVPVRLDRETLLRFGVFHIPSHIWDCASRYACWLEPAIINEWVDVMQGYELRYDDGPARGALRWQTPVRRTHLVRDLIESRLAVEPAPQCTWTATRLKANHYEVDHALPWVHWNNNDLWNLLPATRRANREKRDRLPAAGLLDDAHDRIVDWWASTYLNSRYRDQFIIEAEAALPMVEDASIPAAVFAGLQHQRRRLKQNQQIAEWVGLKPNSLASYRWP</sequence>
<dbReference type="EMBL" id="CP005990">
    <property type="protein sequence ID" value="AGY92082.1"/>
    <property type="molecule type" value="Genomic_DNA"/>
</dbReference>
<evidence type="ECO:0000313" key="3">
    <source>
        <dbReference type="Proteomes" id="UP000017640"/>
    </source>
</evidence>
<protein>
    <recommendedName>
        <fullName evidence="1">HNH nuclease domain-containing protein</fullName>
    </recommendedName>
</protein>
<evidence type="ECO:0000259" key="1">
    <source>
        <dbReference type="Pfam" id="PF13395"/>
    </source>
</evidence>
<dbReference type="KEGG" id="spiu:SPICUR_05540"/>
<dbReference type="Pfam" id="PF13489">
    <property type="entry name" value="Methyltransf_23"/>
    <property type="match status" value="1"/>
</dbReference>
<dbReference type="AlphaFoldDB" id="U5T791"/>
<dbReference type="STRING" id="1335757.SPICUR_05540"/>
<gene>
    <name evidence="2" type="ORF">SPICUR_05540</name>
</gene>